<sequence>MNPKDVDKKLSEFEIAISQAFIRFEVRGKKGRKVPVILYPKLIEAYDILLLYRYHVGIPKENDYFFALPPLSHFRGSDVMRTFAISSGAKHPENLTSTKLRKNVATMSQILNLTNNELDQLATFMGHDIRVHREYYRLPESTVQLAKISKILIASEKEKLHNFKGKNLDEININTNKISDDDESTNSETETNVLDLPAQTFQEDMHEDHSDCNEEHPENNKTSSKKKSRKKKVTTATTSKKKIWTAEEKNVVEEYFERAIIRQKVPGKSDCEECLEKNAQTLKDRDWKGIKYYVSNIIQRNRKK</sequence>
<gene>
    <name evidence="2" type="ORF">SPLIT_LOCUS8564</name>
</gene>
<proteinExistence type="predicted"/>
<feature type="compositionally biased region" description="Basic residues" evidence="1">
    <location>
        <begin position="223"/>
        <end position="238"/>
    </location>
</feature>
<accession>A0A9P0I8W6</accession>
<reference evidence="2" key="1">
    <citation type="submission" date="2022-02" db="EMBL/GenBank/DDBJ databases">
        <authorList>
            <person name="King R."/>
        </authorList>
    </citation>
    <scope>NUCLEOTIDE SEQUENCE</scope>
</reference>
<keyword evidence="3" id="KW-1185">Reference proteome</keyword>
<organism evidence="2 3">
    <name type="scientific">Spodoptera littoralis</name>
    <name type="common">Egyptian cotton leafworm</name>
    <dbReference type="NCBI Taxonomy" id="7109"/>
    <lineage>
        <taxon>Eukaryota</taxon>
        <taxon>Metazoa</taxon>
        <taxon>Ecdysozoa</taxon>
        <taxon>Arthropoda</taxon>
        <taxon>Hexapoda</taxon>
        <taxon>Insecta</taxon>
        <taxon>Pterygota</taxon>
        <taxon>Neoptera</taxon>
        <taxon>Endopterygota</taxon>
        <taxon>Lepidoptera</taxon>
        <taxon>Glossata</taxon>
        <taxon>Ditrysia</taxon>
        <taxon>Noctuoidea</taxon>
        <taxon>Noctuidae</taxon>
        <taxon>Amphipyrinae</taxon>
        <taxon>Spodoptera</taxon>
    </lineage>
</organism>
<evidence type="ECO:0000313" key="3">
    <source>
        <dbReference type="Proteomes" id="UP001153321"/>
    </source>
</evidence>
<dbReference type="Proteomes" id="UP001153321">
    <property type="component" value="Chromosome 3"/>
</dbReference>
<protein>
    <submittedName>
        <fullName evidence="2">Uncharacterized protein</fullName>
    </submittedName>
</protein>
<feature type="compositionally biased region" description="Basic and acidic residues" evidence="1">
    <location>
        <begin position="204"/>
        <end position="219"/>
    </location>
</feature>
<dbReference type="PANTHER" id="PTHR33480">
    <property type="entry name" value="SET DOMAIN-CONTAINING PROTEIN-RELATED"/>
    <property type="match status" value="1"/>
</dbReference>
<dbReference type="PANTHER" id="PTHR33480:SF5">
    <property type="entry name" value="SI:DKEY-51D8.9"/>
    <property type="match status" value="1"/>
</dbReference>
<dbReference type="AlphaFoldDB" id="A0A9P0I8W6"/>
<name>A0A9P0I8W6_SPOLI</name>
<evidence type="ECO:0000313" key="2">
    <source>
        <dbReference type="EMBL" id="CAH1643209.1"/>
    </source>
</evidence>
<evidence type="ECO:0000256" key="1">
    <source>
        <dbReference type="SAM" id="MobiDB-lite"/>
    </source>
</evidence>
<feature type="region of interest" description="Disordered" evidence="1">
    <location>
        <begin position="204"/>
        <end position="238"/>
    </location>
</feature>
<dbReference type="EMBL" id="LR824534">
    <property type="protein sequence ID" value="CAH1643209.1"/>
    <property type="molecule type" value="Genomic_DNA"/>
</dbReference>